<accession>H6SIC3</accession>
<reference evidence="1 2" key="1">
    <citation type="submission" date="2012-02" db="EMBL/GenBank/DDBJ databases">
        <title>Shotgun genome sequence of Phaeospirillum photometricum DSM 122.</title>
        <authorList>
            <person name="Duquesne K."/>
            <person name="Sturgis J."/>
        </authorList>
    </citation>
    <scope>NUCLEOTIDE SEQUENCE [LARGE SCALE GENOMIC DNA]</scope>
    <source>
        <strain evidence="2">DSM122</strain>
    </source>
</reference>
<dbReference type="EMBL" id="HE663493">
    <property type="protein sequence ID" value="CCG06598.1"/>
    <property type="molecule type" value="Genomic_DNA"/>
</dbReference>
<organism evidence="1 2">
    <name type="scientific">Pararhodospirillum photometricum DSM 122</name>
    <dbReference type="NCBI Taxonomy" id="1150469"/>
    <lineage>
        <taxon>Bacteria</taxon>
        <taxon>Pseudomonadati</taxon>
        <taxon>Pseudomonadota</taxon>
        <taxon>Alphaproteobacteria</taxon>
        <taxon>Rhodospirillales</taxon>
        <taxon>Rhodospirillaceae</taxon>
        <taxon>Pararhodospirillum</taxon>
    </lineage>
</organism>
<dbReference type="AlphaFoldDB" id="H6SIC3"/>
<dbReference type="eggNOG" id="ENOG5033MS7">
    <property type="taxonomic scope" value="Bacteria"/>
</dbReference>
<keyword evidence="2" id="KW-1185">Reference proteome</keyword>
<dbReference type="KEGG" id="rpm:RSPPHO_03259"/>
<dbReference type="HOGENOM" id="CLU_1744448_0_0_5"/>
<protein>
    <submittedName>
        <fullName evidence="1">Uncharacterized protein</fullName>
    </submittedName>
</protein>
<feature type="non-terminal residue" evidence="1">
    <location>
        <position position="1"/>
    </location>
</feature>
<evidence type="ECO:0000313" key="1">
    <source>
        <dbReference type="EMBL" id="CCG06598.1"/>
    </source>
</evidence>
<sequence length="150" mass="17218">FLQHHSLKRLGILYQPTCVGLGYGSYVGLFPGLPWRPDQSDKTRQRPEGVTLHELRTINLIAIAYGFRPRLRDRLTLRGLTLRRNPWAFGGSVSHTSFRYSCQHSHFRYLQQSSRTTFTGVRNAPLPLHLIDEIHSFGARLEPRYIFGAG</sequence>
<dbReference type="Proteomes" id="UP000033220">
    <property type="component" value="Chromosome DSM 122"/>
</dbReference>
<evidence type="ECO:0000313" key="2">
    <source>
        <dbReference type="Proteomes" id="UP000033220"/>
    </source>
</evidence>
<name>H6SIC3_PARPM</name>
<gene>
    <name evidence="1" type="ORF">RSPPHO_03259</name>
</gene>
<proteinExistence type="predicted"/>